<reference evidence="1 2" key="1">
    <citation type="submission" date="2012-02" db="EMBL/GenBank/DDBJ databases">
        <title>The Genome Sequence of Parabacteroides distasonis CL09T03C24.</title>
        <authorList>
            <consortium name="The Broad Institute Genome Sequencing Platform"/>
            <person name="Earl A."/>
            <person name="Ward D."/>
            <person name="Feldgarden M."/>
            <person name="Gevers D."/>
            <person name="Zitomersky N.L."/>
            <person name="Coyne M.J."/>
            <person name="Comstock L.E."/>
            <person name="Young S.K."/>
            <person name="Zeng Q."/>
            <person name="Gargeya S."/>
            <person name="Fitzgerald M."/>
            <person name="Haas B."/>
            <person name="Abouelleil A."/>
            <person name="Alvarado L."/>
            <person name="Arachchi H.M."/>
            <person name="Berlin A."/>
            <person name="Chapman S.B."/>
            <person name="Gearin G."/>
            <person name="Goldberg J."/>
            <person name="Griggs A."/>
            <person name="Gujja S."/>
            <person name="Hansen M."/>
            <person name="Heiman D."/>
            <person name="Howarth C."/>
            <person name="Larimer J."/>
            <person name="Lui A."/>
            <person name="MacDonald P.J.P."/>
            <person name="McCowen C."/>
            <person name="Montmayeur A."/>
            <person name="Murphy C."/>
            <person name="Neiman D."/>
            <person name="Pearson M."/>
            <person name="Priest M."/>
            <person name="Roberts A."/>
            <person name="Saif S."/>
            <person name="Shea T."/>
            <person name="Sisk P."/>
            <person name="Stolte C."/>
            <person name="Sykes S."/>
            <person name="Wortman J."/>
            <person name="Nusbaum C."/>
            <person name="Birren B."/>
        </authorList>
    </citation>
    <scope>NUCLEOTIDE SEQUENCE [LARGE SCALE GENOMIC DNA]</scope>
    <source>
        <strain evidence="1 2">CL09T03C24</strain>
    </source>
</reference>
<gene>
    <name evidence="1" type="ORF">HMPREF1059_01885</name>
</gene>
<protein>
    <submittedName>
        <fullName evidence="1">Uncharacterized protein</fullName>
    </submittedName>
</protein>
<comment type="caution">
    <text evidence="1">The sequence shown here is derived from an EMBL/GenBank/DDBJ whole genome shotgun (WGS) entry which is preliminary data.</text>
</comment>
<dbReference type="RefSeq" id="WP_005865094.1">
    <property type="nucleotide sequence ID" value="NZ_JH976487.1"/>
</dbReference>
<name>A0AAD2YIW9_PARDI</name>
<proteinExistence type="predicted"/>
<accession>A0AAD2YIW9</accession>
<organism evidence="1 2">
    <name type="scientific">Parabacteroides distasonis CL09T03C24</name>
    <dbReference type="NCBI Taxonomy" id="999417"/>
    <lineage>
        <taxon>Bacteria</taxon>
        <taxon>Pseudomonadati</taxon>
        <taxon>Bacteroidota</taxon>
        <taxon>Bacteroidia</taxon>
        <taxon>Bacteroidales</taxon>
        <taxon>Tannerellaceae</taxon>
        <taxon>Parabacteroides</taxon>
    </lineage>
</organism>
<dbReference type="AlphaFoldDB" id="A0AAD2YIW9"/>
<evidence type="ECO:0000313" key="2">
    <source>
        <dbReference type="Proteomes" id="UP000006262"/>
    </source>
</evidence>
<dbReference type="Proteomes" id="UP000006262">
    <property type="component" value="Unassembled WGS sequence"/>
</dbReference>
<sequence>MNISNVWNSIVEWFSDRSDRNRLIHDFNRNAREAFIYGSVPVLLKASISKGASEYRNEFSSWINSGFRVQALSGRALSKEEMLVIGQVILAYTPLVRNLVSLGWDTLEVHDDTGTYGCRWKLIEYARMGDIFLNEYNV</sequence>
<evidence type="ECO:0000313" key="1">
    <source>
        <dbReference type="EMBL" id="EKN27784.1"/>
    </source>
</evidence>
<dbReference type="EMBL" id="AGZN01000018">
    <property type="protein sequence ID" value="EKN27784.1"/>
    <property type="molecule type" value="Genomic_DNA"/>
</dbReference>